<organism evidence="1 2">
    <name type="scientific">Vibrio alginolyticus (strain ATCC 17749 / DSM 2171 / NBRC 15630 / NCIMB 1903 / NCTC 12160 / XII-53)</name>
    <dbReference type="NCBI Taxonomy" id="1219076"/>
    <lineage>
        <taxon>Bacteria</taxon>
        <taxon>Pseudomonadati</taxon>
        <taxon>Pseudomonadota</taxon>
        <taxon>Gammaproteobacteria</taxon>
        <taxon>Vibrionales</taxon>
        <taxon>Vibrionaceae</taxon>
        <taxon>Vibrio</taxon>
    </lineage>
</organism>
<name>A0A2I3CFI8_VIBAX</name>
<evidence type="ECO:0000313" key="2">
    <source>
        <dbReference type="Proteomes" id="UP000016714"/>
    </source>
</evidence>
<sequence>MTSKYSYSGYTTLLVTSILLLLALIASLASSKGVFFQIKVAQNEIKSRQAHWLAEGGVECAWAQFRVNNIVPAVITDCGSGLWTIPSFTSTSNGYLVTSNVGFTSISKEIILGGNLSYGAMQSSADIYFHSSATFSTPDPGELSSDGWECIALRYKKRFYSSSVDNKGVIHGESPYADFNNPTNKDCANTTANRHLSSSVGGVDAGDDFTQDTDLKPFESFFGVKAEEHNDVRDNGVFHVMTGSVADGIPNCGAALTAEIQSGKHHLWVEGSCEIKQSEYNDLVNATSSTNGVTVLIHDGLFSVMGPPSSGATSNKFKGVLFHFNHDYTPTTADWVGFEANAHLNHVPSVVEDSYRTIASYYQHGSFTVSGGQYFDSEDQAAVFFDSLDFRYNKDVIDNSRNAHAIPRWKKGSWNDL</sequence>
<evidence type="ECO:0000313" key="1">
    <source>
        <dbReference type="EMBL" id="AGV18621.1"/>
    </source>
</evidence>
<accession>A0A2I3CFI8</accession>
<protein>
    <recommendedName>
        <fullName evidence="3">Type 4 fimbrial biogenesis protein PilX N-terminal domain-containing protein</fullName>
    </recommendedName>
</protein>
<dbReference type="AlphaFoldDB" id="A0A2I3CFI8"/>
<reference evidence="1 2" key="1">
    <citation type="journal article" date="2015" name="Genome Announc.">
        <title>Complete genome sequence of Vibrio alginolyticus ATCC 17749.</title>
        <authorList>
            <person name="Liu X.F."/>
            <person name="Cao Y."/>
            <person name="Zhang H.L."/>
            <person name="Chen Y.J."/>
            <person name="Hu C.J."/>
        </authorList>
    </citation>
    <scope>NUCLEOTIDE SEQUENCE [LARGE SCALE GENOMIC DNA]</scope>
    <source>
        <strain evidence="2">ATCC 17749 / DSM 2171 / NBRC 15630 / NCIMB 1903 / NCTC 12160 / XII-53</strain>
    </source>
</reference>
<evidence type="ECO:0008006" key="3">
    <source>
        <dbReference type="Google" id="ProtNLM"/>
    </source>
</evidence>
<gene>
    <name evidence="1" type="ORF">N646_2811</name>
</gene>
<dbReference type="KEGG" id="vag:N646_2811"/>
<proteinExistence type="predicted"/>
<dbReference type="Proteomes" id="UP000016714">
    <property type="component" value="Chromosome 1"/>
</dbReference>
<dbReference type="HOGENOM" id="CLU_652038_0_0_6"/>
<dbReference type="EMBL" id="CP006718">
    <property type="protein sequence ID" value="AGV18621.1"/>
    <property type="molecule type" value="Genomic_DNA"/>
</dbReference>
<dbReference type="RefSeq" id="WP_017820591.1">
    <property type="nucleotide sequence ID" value="NC_022349.1"/>
</dbReference>